<keyword evidence="3" id="KW-1185">Reference proteome</keyword>
<evidence type="ECO:0000313" key="2">
    <source>
        <dbReference type="EMBL" id="MDN4479356.1"/>
    </source>
</evidence>
<organism evidence="2 3">
    <name type="scientific">Demequina muriae</name>
    <dbReference type="NCBI Taxonomy" id="3051664"/>
    <lineage>
        <taxon>Bacteria</taxon>
        <taxon>Bacillati</taxon>
        <taxon>Actinomycetota</taxon>
        <taxon>Actinomycetes</taxon>
        <taxon>Micrococcales</taxon>
        <taxon>Demequinaceae</taxon>
        <taxon>Demequina</taxon>
    </lineage>
</organism>
<keyword evidence="1" id="KW-1133">Transmembrane helix</keyword>
<reference evidence="2" key="1">
    <citation type="submission" date="2023-06" db="EMBL/GenBank/DDBJ databases">
        <title>Egi l300058.</title>
        <authorList>
            <person name="Gao L."/>
            <person name="Fang B.-Z."/>
            <person name="Li W.-J."/>
        </authorList>
    </citation>
    <scope>NUCLEOTIDE SEQUENCE</scope>
    <source>
        <strain evidence="2">EGI L300058</strain>
    </source>
</reference>
<evidence type="ECO:0000313" key="3">
    <source>
        <dbReference type="Proteomes" id="UP001172708"/>
    </source>
</evidence>
<evidence type="ECO:0000256" key="1">
    <source>
        <dbReference type="SAM" id="Phobius"/>
    </source>
</evidence>
<dbReference type="InterPro" id="IPR047891">
    <property type="entry name" value="GPGG_membr"/>
</dbReference>
<protein>
    <submittedName>
        <fullName evidence="2">GPGG-motif small membrane protein</fullName>
    </submittedName>
</protein>
<dbReference type="Proteomes" id="UP001172708">
    <property type="component" value="Unassembled WGS sequence"/>
</dbReference>
<feature type="transmembrane region" description="Helical" evidence="1">
    <location>
        <begin position="29"/>
        <end position="47"/>
    </location>
</feature>
<dbReference type="NCBIfam" id="NF040511">
    <property type="entry name" value="membrane_GPGG"/>
    <property type="match status" value="1"/>
</dbReference>
<comment type="caution">
    <text evidence="2">The sequence shown here is derived from an EMBL/GenBank/DDBJ whole genome shotgun (WGS) entry which is preliminary data.</text>
</comment>
<accession>A0ABT8GEG2</accession>
<dbReference type="RefSeq" id="WP_193746376.1">
    <property type="nucleotide sequence ID" value="NZ_JAUHQA010000001.1"/>
</dbReference>
<keyword evidence="1" id="KW-0812">Transmembrane</keyword>
<proteinExistence type="predicted"/>
<sequence>MWDTILWIAAVIIGIIGIVRLIQRDFVMGAVLIVVALLVGPGGVSLFT</sequence>
<name>A0ABT8GEG2_9MICO</name>
<gene>
    <name evidence="2" type="ORF">QQX02_00260</name>
</gene>
<feature type="transmembrane region" description="Helical" evidence="1">
    <location>
        <begin position="6"/>
        <end position="22"/>
    </location>
</feature>
<keyword evidence="1" id="KW-0472">Membrane</keyword>
<dbReference type="EMBL" id="JAUHQA010000001">
    <property type="protein sequence ID" value="MDN4479356.1"/>
    <property type="molecule type" value="Genomic_DNA"/>
</dbReference>